<feature type="transmembrane region" description="Helical" evidence="1">
    <location>
        <begin position="29"/>
        <end position="49"/>
    </location>
</feature>
<organism evidence="2 3">
    <name type="scientific">Komagataeibacter europaeus NBRC 3261</name>
    <dbReference type="NCBI Taxonomy" id="1234669"/>
    <lineage>
        <taxon>Bacteria</taxon>
        <taxon>Pseudomonadati</taxon>
        <taxon>Pseudomonadota</taxon>
        <taxon>Alphaproteobacteria</taxon>
        <taxon>Acetobacterales</taxon>
        <taxon>Acetobacteraceae</taxon>
        <taxon>Komagataeibacter</taxon>
    </lineage>
</organism>
<reference evidence="2 3" key="1">
    <citation type="submission" date="2012-11" db="EMBL/GenBank/DDBJ databases">
        <title>Whole genome sequence of Gluconacetobacter europaeus NBRC3261.</title>
        <authorList>
            <person name="Azuma Y."/>
            <person name="Higashiura N."/>
            <person name="Hirakawa H."/>
            <person name="Matsushita K."/>
        </authorList>
    </citation>
    <scope>NUCLEOTIDE SEQUENCE [LARGE SCALE GENOMIC DNA]</scope>
    <source>
        <strain evidence="2 3">NBRC 3261</strain>
    </source>
</reference>
<dbReference type="EMBL" id="BANI01000218">
    <property type="protein sequence ID" value="GAN97783.1"/>
    <property type="molecule type" value="Genomic_DNA"/>
</dbReference>
<keyword evidence="1" id="KW-0472">Membrane</keyword>
<evidence type="ECO:0000256" key="1">
    <source>
        <dbReference type="SAM" id="Phobius"/>
    </source>
</evidence>
<evidence type="ECO:0000313" key="3">
    <source>
        <dbReference type="Proteomes" id="UP000032675"/>
    </source>
</evidence>
<keyword evidence="1" id="KW-1133">Transmembrane helix</keyword>
<proteinExistence type="predicted"/>
<dbReference type="AlphaFoldDB" id="A0A0D6Q3A9"/>
<sequence>MAAYYMLVAVNQNGLQGGRAQINSDKHYYYSRAVTGFPVWLFLLCRFVMLQVNTHWGWRGKSGRHTFW</sequence>
<dbReference type="Proteomes" id="UP000032675">
    <property type="component" value="Unassembled WGS sequence"/>
</dbReference>
<protein>
    <submittedName>
        <fullName evidence="2">Uncharacterized protein</fullName>
    </submittedName>
</protein>
<comment type="caution">
    <text evidence="2">The sequence shown here is derived from an EMBL/GenBank/DDBJ whole genome shotgun (WGS) entry which is preliminary data.</text>
</comment>
<keyword evidence="1" id="KW-0812">Transmembrane</keyword>
<name>A0A0D6Q3A9_KOMEU</name>
<accession>A0A0D6Q3A9</accession>
<gene>
    <name evidence="2" type="ORF">Geu3261_0256_004</name>
</gene>
<evidence type="ECO:0000313" key="2">
    <source>
        <dbReference type="EMBL" id="GAN97783.1"/>
    </source>
</evidence>